<evidence type="ECO:0000313" key="6">
    <source>
        <dbReference type="EMBL" id="MFD2587455.1"/>
    </source>
</evidence>
<keyword evidence="4" id="KW-0472">Membrane</keyword>
<keyword evidence="7" id="KW-1185">Reference proteome</keyword>
<dbReference type="InterPro" id="IPR009057">
    <property type="entry name" value="Homeodomain-like_sf"/>
</dbReference>
<dbReference type="InterPro" id="IPR018060">
    <property type="entry name" value="HTH_AraC"/>
</dbReference>
<feature type="transmembrane region" description="Helical" evidence="4">
    <location>
        <begin position="38"/>
        <end position="59"/>
    </location>
</feature>
<evidence type="ECO:0000259" key="5">
    <source>
        <dbReference type="PROSITE" id="PS01124"/>
    </source>
</evidence>
<dbReference type="Proteomes" id="UP001597526">
    <property type="component" value="Unassembled WGS sequence"/>
</dbReference>
<evidence type="ECO:0000256" key="3">
    <source>
        <dbReference type="ARBA" id="ARBA00023163"/>
    </source>
</evidence>
<keyword evidence="1" id="KW-0805">Transcription regulation</keyword>
<keyword evidence="2" id="KW-0238">DNA-binding</keyword>
<feature type="transmembrane region" description="Helical" evidence="4">
    <location>
        <begin position="80"/>
        <end position="96"/>
    </location>
</feature>
<keyword evidence="4" id="KW-1133">Transmembrane helix</keyword>
<gene>
    <name evidence="6" type="ORF">ACFSQJ_10975</name>
</gene>
<organism evidence="6 7">
    <name type="scientific">Croceitalea marina</name>
    <dbReference type="NCBI Taxonomy" id="1775166"/>
    <lineage>
        <taxon>Bacteria</taxon>
        <taxon>Pseudomonadati</taxon>
        <taxon>Bacteroidota</taxon>
        <taxon>Flavobacteriia</taxon>
        <taxon>Flavobacteriales</taxon>
        <taxon>Flavobacteriaceae</taxon>
        <taxon>Croceitalea</taxon>
    </lineage>
</organism>
<evidence type="ECO:0000256" key="2">
    <source>
        <dbReference type="ARBA" id="ARBA00023125"/>
    </source>
</evidence>
<evidence type="ECO:0000256" key="4">
    <source>
        <dbReference type="SAM" id="Phobius"/>
    </source>
</evidence>
<dbReference type="EMBL" id="JBHULB010000014">
    <property type="protein sequence ID" value="MFD2587455.1"/>
    <property type="molecule type" value="Genomic_DNA"/>
</dbReference>
<dbReference type="SUPFAM" id="SSF46689">
    <property type="entry name" value="Homeodomain-like"/>
    <property type="match status" value="1"/>
</dbReference>
<dbReference type="RefSeq" id="WP_377766993.1">
    <property type="nucleotide sequence ID" value="NZ_JBHULB010000014.1"/>
</dbReference>
<dbReference type="PROSITE" id="PS00041">
    <property type="entry name" value="HTH_ARAC_FAMILY_1"/>
    <property type="match status" value="1"/>
</dbReference>
<dbReference type="Gene3D" id="1.10.10.60">
    <property type="entry name" value="Homeodomain-like"/>
    <property type="match status" value="1"/>
</dbReference>
<dbReference type="Pfam" id="PF12833">
    <property type="entry name" value="HTH_18"/>
    <property type="match status" value="1"/>
</dbReference>
<dbReference type="PANTHER" id="PTHR43280:SF29">
    <property type="entry name" value="ARAC-FAMILY TRANSCRIPTIONAL REGULATOR"/>
    <property type="match status" value="1"/>
</dbReference>
<feature type="transmembrane region" description="Helical" evidence="4">
    <location>
        <begin position="102"/>
        <end position="124"/>
    </location>
</feature>
<dbReference type="PANTHER" id="PTHR43280">
    <property type="entry name" value="ARAC-FAMILY TRANSCRIPTIONAL REGULATOR"/>
    <property type="match status" value="1"/>
</dbReference>
<accession>A0ABW5MW96</accession>
<feature type="domain" description="HTH araC/xylS-type" evidence="5">
    <location>
        <begin position="150"/>
        <end position="258"/>
    </location>
</feature>
<comment type="caution">
    <text evidence="6">The sequence shown here is derived from an EMBL/GenBank/DDBJ whole genome shotgun (WGS) entry which is preliminary data.</text>
</comment>
<reference evidence="7" key="1">
    <citation type="journal article" date="2019" name="Int. J. Syst. Evol. Microbiol.">
        <title>The Global Catalogue of Microorganisms (GCM) 10K type strain sequencing project: providing services to taxonomists for standard genome sequencing and annotation.</title>
        <authorList>
            <consortium name="The Broad Institute Genomics Platform"/>
            <consortium name="The Broad Institute Genome Sequencing Center for Infectious Disease"/>
            <person name="Wu L."/>
            <person name="Ma J."/>
        </authorList>
    </citation>
    <scope>NUCLEOTIDE SEQUENCE [LARGE SCALE GENOMIC DNA]</scope>
    <source>
        <strain evidence="7">KCTC 52368</strain>
    </source>
</reference>
<dbReference type="SMART" id="SM00342">
    <property type="entry name" value="HTH_ARAC"/>
    <property type="match status" value="1"/>
</dbReference>
<keyword evidence="4" id="KW-0812">Transmembrane</keyword>
<proteinExistence type="predicted"/>
<keyword evidence="3" id="KW-0804">Transcription</keyword>
<sequence>MTKKEHRLKKTWWWYILPFLVLILFLGIRYPYYEYHNIWAPFINLFYKLWFFCIIAASVHMIPIVKKFFNNSREIADEEIWLLNISVGVFLVYLAYDFGEYTSYIVGALTFSFVFYITILLWVFRRNKKAIAADLPIKYANSSISEAEASRLIEKLDTIMESEKLYLDPKLTLSKLSERLEVKRKSLSQSINQIKGYNYSKYIACLRVEEAKIMLASTDKNHHKISAIAYDSGFNSTSSFNASFKAFVGLTAKEYRESLN</sequence>
<evidence type="ECO:0000256" key="1">
    <source>
        <dbReference type="ARBA" id="ARBA00023015"/>
    </source>
</evidence>
<dbReference type="PROSITE" id="PS01124">
    <property type="entry name" value="HTH_ARAC_FAMILY_2"/>
    <property type="match status" value="1"/>
</dbReference>
<evidence type="ECO:0000313" key="7">
    <source>
        <dbReference type="Proteomes" id="UP001597526"/>
    </source>
</evidence>
<name>A0ABW5MW96_9FLAO</name>
<feature type="transmembrane region" description="Helical" evidence="4">
    <location>
        <begin position="12"/>
        <end position="32"/>
    </location>
</feature>
<dbReference type="InterPro" id="IPR018062">
    <property type="entry name" value="HTH_AraC-typ_CS"/>
</dbReference>
<protein>
    <submittedName>
        <fullName evidence="6">Helix-turn-helix domain-containing protein</fullName>
    </submittedName>
</protein>